<dbReference type="AlphaFoldDB" id="A0A840NWD4"/>
<dbReference type="Gene3D" id="1.20.58.430">
    <property type="entry name" value="Type IV secretion system, VirB5-domain"/>
    <property type="match status" value="1"/>
</dbReference>
<keyword evidence="3" id="KW-1185">Reference proteome</keyword>
<evidence type="ECO:0000313" key="2">
    <source>
        <dbReference type="EMBL" id="MBB5074255.1"/>
    </source>
</evidence>
<evidence type="ECO:0000313" key="3">
    <source>
        <dbReference type="Proteomes" id="UP000561417"/>
    </source>
</evidence>
<feature type="coiled-coil region" evidence="1">
    <location>
        <begin position="65"/>
        <end position="92"/>
    </location>
</feature>
<name>A0A840NWD4_9HYPH</name>
<proteinExistence type="predicted"/>
<dbReference type="RefSeq" id="WP_183229192.1">
    <property type="nucleotide sequence ID" value="NZ_JACHIM010000006.1"/>
</dbReference>
<evidence type="ECO:0000256" key="1">
    <source>
        <dbReference type="SAM" id="Coils"/>
    </source>
</evidence>
<dbReference type="InterPro" id="IPR014158">
    <property type="entry name" value="T4SS_VirB5"/>
</dbReference>
<gene>
    <name evidence="2" type="ORF">HNQ69_001392</name>
</gene>
<keyword evidence="1" id="KW-0175">Coiled coil</keyword>
<dbReference type="InterPro" id="IPR023220">
    <property type="entry name" value="T4SS_VirB5-domain"/>
</dbReference>
<sequence>MKRIIISVVIAVIFATPSTAVSFLGIDEKDLSLAFSNWRSSNSSKNLDSSQQSLLIAEQKLLAKNKNIRAILDVLKEQLELKKKQLAETEKTYNSITGKGKFSAISTNYTSFFLKNPQSVYSENIPQDILASLEQILQEESISNSISDARDSIYKRSQYVAAVDKATSLQTFQEAENRFDTISKLLNQIDKTNNLKDIAELKARLKAKLAMIQNEAVKLQMVAYMRNAERALIHQQKRKRNMKILNSKNTAMPTIQSIR</sequence>
<accession>A0A840NWD4</accession>
<dbReference type="SUPFAM" id="SSF101082">
    <property type="entry name" value="Typo IV secretion system protein TraC"/>
    <property type="match status" value="1"/>
</dbReference>
<dbReference type="CDD" id="cd14262">
    <property type="entry name" value="VirB5_like"/>
    <property type="match status" value="1"/>
</dbReference>
<organism evidence="2 3">
    <name type="scientific">Bartonella callosciuri</name>
    <dbReference type="NCBI Taxonomy" id="686223"/>
    <lineage>
        <taxon>Bacteria</taxon>
        <taxon>Pseudomonadati</taxon>
        <taxon>Pseudomonadota</taxon>
        <taxon>Alphaproteobacteria</taxon>
        <taxon>Hyphomicrobiales</taxon>
        <taxon>Bartonellaceae</taxon>
        <taxon>Bartonella</taxon>
    </lineage>
</organism>
<dbReference type="Pfam" id="PF07996">
    <property type="entry name" value="T4SS"/>
    <property type="match status" value="1"/>
</dbReference>
<feature type="coiled-coil region" evidence="1">
    <location>
        <begin position="182"/>
        <end position="222"/>
    </location>
</feature>
<reference evidence="2 3" key="1">
    <citation type="submission" date="2020-08" db="EMBL/GenBank/DDBJ databases">
        <title>Genomic Encyclopedia of Type Strains, Phase IV (KMG-IV): sequencing the most valuable type-strain genomes for metagenomic binning, comparative biology and taxonomic classification.</title>
        <authorList>
            <person name="Goeker M."/>
        </authorList>
    </citation>
    <scope>NUCLEOTIDE SEQUENCE [LARGE SCALE GENOMIC DNA]</scope>
    <source>
        <strain evidence="2 3">DSM 28538</strain>
    </source>
</reference>
<dbReference type="EMBL" id="JACHIM010000006">
    <property type="protein sequence ID" value="MBB5074255.1"/>
    <property type="molecule type" value="Genomic_DNA"/>
</dbReference>
<protein>
    <submittedName>
        <fullName evidence="2">Type IV secretion system protein VirB5</fullName>
    </submittedName>
</protein>
<comment type="caution">
    <text evidence="2">The sequence shown here is derived from an EMBL/GenBank/DDBJ whole genome shotgun (WGS) entry which is preliminary data.</text>
</comment>
<dbReference type="Proteomes" id="UP000561417">
    <property type="component" value="Unassembled WGS sequence"/>
</dbReference>